<name>A0A101N0I8_9ACTN</name>
<evidence type="ECO:0000313" key="2">
    <source>
        <dbReference type="EMBL" id="KUM84349.1"/>
    </source>
</evidence>
<organism evidence="2 3">
    <name type="scientific">Streptomyces pseudovenezuelae</name>
    <dbReference type="NCBI Taxonomy" id="67350"/>
    <lineage>
        <taxon>Bacteria</taxon>
        <taxon>Bacillati</taxon>
        <taxon>Actinomycetota</taxon>
        <taxon>Actinomycetes</taxon>
        <taxon>Kitasatosporales</taxon>
        <taxon>Streptomycetaceae</taxon>
        <taxon>Streptomyces</taxon>
        <taxon>Streptomyces aurantiacus group</taxon>
    </lineage>
</organism>
<keyword evidence="1" id="KW-0812">Transmembrane</keyword>
<protein>
    <submittedName>
        <fullName evidence="2">Uncharacterized protein</fullName>
    </submittedName>
</protein>
<feature type="transmembrane region" description="Helical" evidence="1">
    <location>
        <begin position="89"/>
        <end position="111"/>
    </location>
</feature>
<feature type="transmembrane region" description="Helical" evidence="1">
    <location>
        <begin position="53"/>
        <end position="77"/>
    </location>
</feature>
<proteinExistence type="predicted"/>
<comment type="caution">
    <text evidence="2">The sequence shown here is derived from an EMBL/GenBank/DDBJ whole genome shotgun (WGS) entry which is preliminary data.</text>
</comment>
<reference evidence="2 3" key="1">
    <citation type="submission" date="2015-10" db="EMBL/GenBank/DDBJ databases">
        <title>Draft genome sequence of Streptomyces pseudovenezuelae DSM 40212, type strain for the species Streptomyces pseudovenezuelae.</title>
        <authorList>
            <person name="Ruckert C."/>
            <person name="Winkler A."/>
            <person name="Kalinowski J."/>
            <person name="Kampfer P."/>
            <person name="Glaeser S."/>
        </authorList>
    </citation>
    <scope>NUCLEOTIDE SEQUENCE [LARGE SCALE GENOMIC DNA]</scope>
    <source>
        <strain evidence="2 3">DSM 40212</strain>
    </source>
</reference>
<evidence type="ECO:0000313" key="3">
    <source>
        <dbReference type="Proteomes" id="UP000053039"/>
    </source>
</evidence>
<evidence type="ECO:0000256" key="1">
    <source>
        <dbReference type="SAM" id="Phobius"/>
    </source>
</evidence>
<dbReference type="EMBL" id="LMWM01000032">
    <property type="protein sequence ID" value="KUM84349.1"/>
    <property type="molecule type" value="Genomic_DNA"/>
</dbReference>
<gene>
    <name evidence="2" type="ORF">AQI94_31810</name>
</gene>
<keyword evidence="1" id="KW-1133">Transmembrane helix</keyword>
<dbReference type="AlphaFoldDB" id="A0A101N0I8"/>
<sequence>MAPGSARARRDVRRAWLFLLLILPAFVLAALVDRGLLSLQGYDAGESSVPLHVTLVAGGSGLLVLIVPGVGALFYGLRARRHSDPAGTAPGLAGGDVAAALLLLNIVALVLGR</sequence>
<keyword evidence="1" id="KW-0472">Membrane</keyword>
<dbReference type="Proteomes" id="UP000053039">
    <property type="component" value="Unassembled WGS sequence"/>
</dbReference>
<accession>A0A101N0I8</accession>
<dbReference type="RefSeq" id="WP_031047720.1">
    <property type="nucleotide sequence ID" value="NZ_JBEYZI010000070.1"/>
</dbReference>